<organism evidence="1 2">
    <name type="scientific">Riccia sorocarpa</name>
    <dbReference type="NCBI Taxonomy" id="122646"/>
    <lineage>
        <taxon>Eukaryota</taxon>
        <taxon>Viridiplantae</taxon>
        <taxon>Streptophyta</taxon>
        <taxon>Embryophyta</taxon>
        <taxon>Marchantiophyta</taxon>
        <taxon>Marchantiopsida</taxon>
        <taxon>Marchantiidae</taxon>
        <taxon>Marchantiales</taxon>
        <taxon>Ricciaceae</taxon>
        <taxon>Riccia</taxon>
    </lineage>
</organism>
<comment type="caution">
    <text evidence="1">The sequence shown here is derived from an EMBL/GenBank/DDBJ whole genome shotgun (WGS) entry which is preliminary data.</text>
</comment>
<evidence type="ECO:0000313" key="2">
    <source>
        <dbReference type="Proteomes" id="UP001633002"/>
    </source>
</evidence>
<evidence type="ECO:0000313" key="1">
    <source>
        <dbReference type="EMBL" id="KAL3684191.1"/>
    </source>
</evidence>
<protein>
    <submittedName>
        <fullName evidence="1">Uncharacterized protein</fullName>
    </submittedName>
</protein>
<name>A0ABD3H2C2_9MARC</name>
<dbReference type="EMBL" id="JBJQOH010000006">
    <property type="protein sequence ID" value="KAL3684191.1"/>
    <property type="molecule type" value="Genomic_DNA"/>
</dbReference>
<reference evidence="1 2" key="1">
    <citation type="submission" date="2024-09" db="EMBL/GenBank/DDBJ databases">
        <title>Chromosome-scale assembly of Riccia sorocarpa.</title>
        <authorList>
            <person name="Paukszto L."/>
        </authorList>
    </citation>
    <scope>NUCLEOTIDE SEQUENCE [LARGE SCALE GENOMIC DNA]</scope>
    <source>
        <strain evidence="1">LP-2024</strain>
        <tissue evidence="1">Aerial parts of the thallus</tissue>
    </source>
</reference>
<accession>A0ABD3H2C2</accession>
<proteinExistence type="predicted"/>
<dbReference type="Proteomes" id="UP001633002">
    <property type="component" value="Unassembled WGS sequence"/>
</dbReference>
<gene>
    <name evidence="1" type="ORF">R1sor_002213</name>
</gene>
<keyword evidence="2" id="KW-1185">Reference proteome</keyword>
<sequence>MKRKHNYMEAVLNSKGGIQSPKHREHTAGSHWLDQLQLRQGRDGIDTAPFSGHSGLKSQRQGATGVNAVESILHDSQEALPDHHPVLVKINFDNRNRRSKKKRDVYIKMDVDSLKNPRRRLLVREAWEQGWTLSQDPIMAWELA</sequence>
<dbReference type="AlphaFoldDB" id="A0ABD3H2C2"/>